<dbReference type="OrthoDB" id="3078443at2"/>
<reference evidence="3" key="1">
    <citation type="submission" date="2017-03" db="EMBL/GenBank/DDBJ databases">
        <authorList>
            <person name="Safronova V.I."/>
            <person name="Sazanova A.L."/>
            <person name="Chirak E.R."/>
        </authorList>
    </citation>
    <scope>NUCLEOTIDE SEQUENCE [LARGE SCALE GENOMIC DNA]</scope>
    <source>
        <strain evidence="3">Ach-343</strain>
    </source>
</reference>
<accession>A0A2W7CPG0</accession>
<sequence length="144" mass="15118">MTGRDESVEGIDGVVIGLLIGFEEGAPLVVFVGNPGDTALRARSLARLDSSAVGAEVALLFEGGDPGRPLVVGRIVDPAHTREQVQVVRDGETVTLNARERIELRCGLASIILEKNGRISIRGSQLSSQASGVNRVRGAAVHLN</sequence>
<evidence type="ECO:0000313" key="2">
    <source>
        <dbReference type="EMBL" id="PZV35679.1"/>
    </source>
</evidence>
<evidence type="ECO:0000313" key="3">
    <source>
        <dbReference type="Proteomes" id="UP000248616"/>
    </source>
</evidence>
<dbReference type="InterPro" id="IPR045506">
    <property type="entry name" value="DUF6484"/>
</dbReference>
<gene>
    <name evidence="2" type="ORF">B5V02_26925</name>
</gene>
<proteinExistence type="predicted"/>
<name>A0A2W7CPG0_9HYPH</name>
<dbReference type="RefSeq" id="WP_111547113.1">
    <property type="nucleotide sequence ID" value="NZ_MZXV01000056.1"/>
</dbReference>
<comment type="caution">
    <text evidence="2">The sequence shown here is derived from an EMBL/GenBank/DDBJ whole genome shotgun (WGS) entry which is preliminary data.</text>
</comment>
<organism evidence="2 3">
    <name type="scientific">Mesorhizobium kowhaii</name>
    <dbReference type="NCBI Taxonomy" id="1300272"/>
    <lineage>
        <taxon>Bacteria</taxon>
        <taxon>Pseudomonadati</taxon>
        <taxon>Pseudomonadota</taxon>
        <taxon>Alphaproteobacteria</taxon>
        <taxon>Hyphomicrobiales</taxon>
        <taxon>Phyllobacteriaceae</taxon>
        <taxon>Mesorhizobium</taxon>
    </lineage>
</organism>
<dbReference type="Proteomes" id="UP000248616">
    <property type="component" value="Unassembled WGS sequence"/>
</dbReference>
<evidence type="ECO:0000259" key="1">
    <source>
        <dbReference type="Pfam" id="PF20093"/>
    </source>
</evidence>
<keyword evidence="3" id="KW-1185">Reference proteome</keyword>
<dbReference type="EMBL" id="MZXV01000056">
    <property type="protein sequence ID" value="PZV35679.1"/>
    <property type="molecule type" value="Genomic_DNA"/>
</dbReference>
<feature type="domain" description="DUF6484" evidence="1">
    <location>
        <begin position="16"/>
        <end position="75"/>
    </location>
</feature>
<protein>
    <recommendedName>
        <fullName evidence="1">DUF6484 domain-containing protein</fullName>
    </recommendedName>
</protein>
<dbReference type="AlphaFoldDB" id="A0A2W7CPG0"/>
<dbReference type="Pfam" id="PF20093">
    <property type="entry name" value="DUF6484"/>
    <property type="match status" value="1"/>
</dbReference>